<dbReference type="AlphaFoldDB" id="G3JMP1"/>
<dbReference type="VEuPathDB" id="FungiDB:CCM_06497"/>
<dbReference type="EMBL" id="JH126403">
    <property type="protein sequence ID" value="EGX90077.1"/>
    <property type="molecule type" value="Genomic_DNA"/>
</dbReference>
<keyword evidence="2" id="KW-1185">Reference proteome</keyword>
<dbReference type="KEGG" id="cmt:CCM_06497"/>
<proteinExistence type="predicted"/>
<evidence type="ECO:0000313" key="2">
    <source>
        <dbReference type="Proteomes" id="UP000001610"/>
    </source>
</evidence>
<evidence type="ECO:0000313" key="1">
    <source>
        <dbReference type="EMBL" id="EGX90077.1"/>
    </source>
</evidence>
<accession>G3JMP1</accession>
<dbReference type="InParanoid" id="G3JMP1"/>
<dbReference type="Proteomes" id="UP000001610">
    <property type="component" value="Unassembled WGS sequence"/>
</dbReference>
<gene>
    <name evidence="1" type="ORF">CCM_06497</name>
</gene>
<reference evidence="1 2" key="1">
    <citation type="journal article" date="2011" name="Genome Biol.">
        <title>Genome sequence of the insect pathogenic fungus Cordyceps militaris, a valued traditional Chinese medicine.</title>
        <authorList>
            <person name="Zheng P."/>
            <person name="Xia Y."/>
            <person name="Xiao G."/>
            <person name="Xiong C."/>
            <person name="Hu X."/>
            <person name="Zhang S."/>
            <person name="Zheng H."/>
            <person name="Huang Y."/>
            <person name="Zhou Y."/>
            <person name="Wang S."/>
            <person name="Zhao G.P."/>
            <person name="Liu X."/>
            <person name="St Leger R.J."/>
            <person name="Wang C."/>
        </authorList>
    </citation>
    <scope>NUCLEOTIDE SEQUENCE [LARGE SCALE GENOMIC DNA]</scope>
    <source>
        <strain evidence="1 2">CM01</strain>
    </source>
</reference>
<protein>
    <submittedName>
        <fullName evidence="1">Uncharacterized protein</fullName>
    </submittedName>
</protein>
<sequence length="82" mass="8967">MQIIVFSFPKGCTSVGPETFLVLIFCLDSLLLFSTHQLHLSLATRSTILGLLPTFLCVGNWQPKLNLPSVQTSGKATPDCRC</sequence>
<name>G3JMP1_CORMM</name>
<dbReference type="HOGENOM" id="CLU_2558220_0_0_1"/>
<organism evidence="1 2">
    <name type="scientific">Cordyceps militaris (strain CM01)</name>
    <name type="common">Caterpillar fungus</name>
    <dbReference type="NCBI Taxonomy" id="983644"/>
    <lineage>
        <taxon>Eukaryota</taxon>
        <taxon>Fungi</taxon>
        <taxon>Dikarya</taxon>
        <taxon>Ascomycota</taxon>
        <taxon>Pezizomycotina</taxon>
        <taxon>Sordariomycetes</taxon>
        <taxon>Hypocreomycetidae</taxon>
        <taxon>Hypocreales</taxon>
        <taxon>Cordycipitaceae</taxon>
        <taxon>Cordyceps</taxon>
    </lineage>
</organism>
<dbReference type="RefSeq" id="XP_006671701.1">
    <property type="nucleotide sequence ID" value="XM_006671638.1"/>
</dbReference>
<dbReference type="GeneID" id="18168511"/>